<feature type="domain" description="CCHC-type" evidence="5">
    <location>
        <begin position="133"/>
        <end position="147"/>
    </location>
</feature>
<evidence type="ECO:0000256" key="2">
    <source>
        <dbReference type="PROSITE-ProRule" id="PRU00176"/>
    </source>
</evidence>
<feature type="compositionally biased region" description="Basic and acidic residues" evidence="3">
    <location>
        <begin position="143"/>
        <end position="152"/>
    </location>
</feature>
<evidence type="ECO:0000313" key="7">
    <source>
        <dbReference type="EMBL" id="CAF0875590.1"/>
    </source>
</evidence>
<dbReference type="OrthoDB" id="5970at2759"/>
<feature type="domain" description="RRM" evidence="4">
    <location>
        <begin position="43"/>
        <end position="114"/>
    </location>
</feature>
<dbReference type="SMART" id="SM00343">
    <property type="entry name" value="ZnF_C2HC"/>
    <property type="match status" value="1"/>
</dbReference>
<dbReference type="Gene3D" id="3.30.70.330">
    <property type="match status" value="1"/>
</dbReference>
<dbReference type="AlphaFoldDB" id="A0A813Y4E5"/>
<dbReference type="InterPro" id="IPR000504">
    <property type="entry name" value="RRM_dom"/>
</dbReference>
<dbReference type="EMBL" id="CAJNOI010000019">
    <property type="protein sequence ID" value="CAF0826751.1"/>
    <property type="molecule type" value="Genomic_DNA"/>
</dbReference>
<evidence type="ECO:0000256" key="3">
    <source>
        <dbReference type="SAM" id="MobiDB-lite"/>
    </source>
</evidence>
<dbReference type="InterPro" id="IPR035979">
    <property type="entry name" value="RBD_domain_sf"/>
</dbReference>
<feature type="region of interest" description="Disordered" evidence="3">
    <location>
        <begin position="1"/>
        <end position="41"/>
    </location>
</feature>
<dbReference type="Proteomes" id="UP000663877">
    <property type="component" value="Unassembled WGS sequence"/>
</dbReference>
<dbReference type="InterPro" id="IPR012677">
    <property type="entry name" value="Nucleotide-bd_a/b_plait_sf"/>
</dbReference>
<keyword evidence="1" id="KW-0862">Zinc</keyword>
<feature type="compositionally biased region" description="Basic residues" evidence="3">
    <location>
        <begin position="153"/>
        <end position="167"/>
    </location>
</feature>
<keyword evidence="8" id="KW-1185">Reference proteome</keyword>
<dbReference type="GO" id="GO:0008270">
    <property type="term" value="F:zinc ion binding"/>
    <property type="evidence" value="ECO:0007669"/>
    <property type="project" value="UniProtKB-KW"/>
</dbReference>
<dbReference type="Proteomes" id="UP000663832">
    <property type="component" value="Unassembled WGS sequence"/>
</dbReference>
<accession>A0A813Y4E5</accession>
<dbReference type="SMART" id="SM00360">
    <property type="entry name" value="RRM"/>
    <property type="match status" value="1"/>
</dbReference>
<dbReference type="PROSITE" id="PS50102">
    <property type="entry name" value="RRM"/>
    <property type="match status" value="1"/>
</dbReference>
<keyword evidence="1" id="KW-0863">Zinc-finger</keyword>
<feature type="compositionally biased region" description="Low complexity" evidence="3">
    <location>
        <begin position="1"/>
        <end position="22"/>
    </location>
</feature>
<evidence type="ECO:0000313" key="8">
    <source>
        <dbReference type="Proteomes" id="UP000663832"/>
    </source>
</evidence>
<protein>
    <submittedName>
        <fullName evidence="7">Uncharacterized protein</fullName>
    </submittedName>
</protein>
<dbReference type="EMBL" id="CAJNOM010000036">
    <property type="protein sequence ID" value="CAF0875590.1"/>
    <property type="molecule type" value="Genomic_DNA"/>
</dbReference>
<dbReference type="Pfam" id="PF00076">
    <property type="entry name" value="RRM_1"/>
    <property type="match status" value="1"/>
</dbReference>
<evidence type="ECO:0000259" key="5">
    <source>
        <dbReference type="PROSITE" id="PS50158"/>
    </source>
</evidence>
<dbReference type="PANTHER" id="PTHR23147">
    <property type="entry name" value="SERINE/ARGININE RICH SPLICING FACTOR"/>
    <property type="match status" value="1"/>
</dbReference>
<reference evidence="7" key="1">
    <citation type="submission" date="2021-02" db="EMBL/GenBank/DDBJ databases">
        <authorList>
            <person name="Nowell W R."/>
        </authorList>
    </citation>
    <scope>NUCLEOTIDE SEQUENCE</scope>
</reference>
<evidence type="ECO:0000256" key="1">
    <source>
        <dbReference type="PROSITE-ProRule" id="PRU00047"/>
    </source>
</evidence>
<dbReference type="GO" id="GO:0003723">
    <property type="term" value="F:RNA binding"/>
    <property type="evidence" value="ECO:0007669"/>
    <property type="project" value="UniProtKB-UniRule"/>
</dbReference>
<feature type="compositionally biased region" description="Basic residues" evidence="3">
    <location>
        <begin position="175"/>
        <end position="185"/>
    </location>
</feature>
<proteinExistence type="predicted"/>
<keyword evidence="1" id="KW-0479">Metal-binding</keyword>
<dbReference type="InterPro" id="IPR001878">
    <property type="entry name" value="Znf_CCHC"/>
</dbReference>
<evidence type="ECO:0000313" key="6">
    <source>
        <dbReference type="EMBL" id="CAF0826751.1"/>
    </source>
</evidence>
<name>A0A813Y4E5_9BILA</name>
<sequence>MPRSYSRSQSHSRSNSPNISSYRRSRSPARNSNDQEDDEGNNCRIHVADLSSNCTKRQIEKAFEKWPIVEVWHAQASCFAFVVLRNHEDVQQAINGLDGRFIGDARVRVTLARPRIRASGGGSGRRYFDPNKRCYQCGGRGHFSRDCGSEQRNKKRSGNGYRSRSRERRRERSYSKSRSRSPRPRVIREYRRYSPRRSPPSRSNYKSRDNGSDQNDAYQSILVTN</sequence>
<keyword evidence="2" id="KW-0694">RNA-binding</keyword>
<organism evidence="7 8">
    <name type="scientific">Adineta steineri</name>
    <dbReference type="NCBI Taxonomy" id="433720"/>
    <lineage>
        <taxon>Eukaryota</taxon>
        <taxon>Metazoa</taxon>
        <taxon>Spiralia</taxon>
        <taxon>Gnathifera</taxon>
        <taxon>Rotifera</taxon>
        <taxon>Eurotatoria</taxon>
        <taxon>Bdelloidea</taxon>
        <taxon>Adinetida</taxon>
        <taxon>Adinetidae</taxon>
        <taxon>Adineta</taxon>
    </lineage>
</organism>
<dbReference type="Gene3D" id="4.10.60.10">
    <property type="entry name" value="Zinc finger, CCHC-type"/>
    <property type="match status" value="1"/>
</dbReference>
<dbReference type="InterPro" id="IPR050907">
    <property type="entry name" value="SRSF"/>
</dbReference>
<dbReference type="SUPFAM" id="SSF54928">
    <property type="entry name" value="RNA-binding domain, RBD"/>
    <property type="match status" value="1"/>
</dbReference>
<feature type="compositionally biased region" description="Polar residues" evidence="3">
    <location>
        <begin position="212"/>
        <end position="225"/>
    </location>
</feature>
<evidence type="ECO:0000259" key="4">
    <source>
        <dbReference type="PROSITE" id="PS50102"/>
    </source>
</evidence>
<dbReference type="PROSITE" id="PS50158">
    <property type="entry name" value="ZF_CCHC"/>
    <property type="match status" value="1"/>
</dbReference>
<feature type="region of interest" description="Disordered" evidence="3">
    <location>
        <begin position="143"/>
        <end position="225"/>
    </location>
</feature>
<dbReference type="Pfam" id="PF00098">
    <property type="entry name" value="zf-CCHC"/>
    <property type="match status" value="1"/>
</dbReference>
<gene>
    <name evidence="6" type="ORF">BJG266_LOCUS6563</name>
    <name evidence="7" type="ORF">QVE165_LOCUS8130</name>
</gene>
<comment type="caution">
    <text evidence="7">The sequence shown here is derived from an EMBL/GenBank/DDBJ whole genome shotgun (WGS) entry which is preliminary data.</text>
</comment>